<feature type="compositionally biased region" description="Acidic residues" evidence="1">
    <location>
        <begin position="607"/>
        <end position="624"/>
    </location>
</feature>
<dbReference type="InterPro" id="IPR009060">
    <property type="entry name" value="UBA-like_sf"/>
</dbReference>
<keyword evidence="3" id="KW-1185">Reference proteome</keyword>
<organism evidence="2 3">
    <name type="scientific">Gymnopilus dilepis</name>
    <dbReference type="NCBI Taxonomy" id="231916"/>
    <lineage>
        <taxon>Eukaryota</taxon>
        <taxon>Fungi</taxon>
        <taxon>Dikarya</taxon>
        <taxon>Basidiomycota</taxon>
        <taxon>Agaricomycotina</taxon>
        <taxon>Agaricomycetes</taxon>
        <taxon>Agaricomycetidae</taxon>
        <taxon>Agaricales</taxon>
        <taxon>Agaricineae</taxon>
        <taxon>Hymenogastraceae</taxon>
        <taxon>Gymnopilus</taxon>
    </lineage>
</organism>
<proteinExistence type="predicted"/>
<dbReference type="PANTHER" id="PTHR21494">
    <property type="entry name" value="ACTIVATING SIGNAL COINTEGRATOR 1 COMPLEX SUBUNIT 2 ASC-1 COMPLEX SUBUNIT P100"/>
    <property type="match status" value="1"/>
</dbReference>
<feature type="compositionally biased region" description="Basic and acidic residues" evidence="1">
    <location>
        <begin position="677"/>
        <end position="696"/>
    </location>
</feature>
<dbReference type="GO" id="GO:0043130">
    <property type="term" value="F:ubiquitin binding"/>
    <property type="evidence" value="ECO:0007669"/>
    <property type="project" value="TreeGrafter"/>
</dbReference>
<feature type="compositionally biased region" description="Basic residues" evidence="1">
    <location>
        <begin position="752"/>
        <end position="773"/>
    </location>
</feature>
<dbReference type="PANTHER" id="PTHR21494:SF0">
    <property type="entry name" value="ACTIVATING SIGNAL COINTEGRATOR 1 COMPLEX SUBUNIT 2"/>
    <property type="match status" value="1"/>
</dbReference>
<dbReference type="OrthoDB" id="5577209at2759"/>
<comment type="caution">
    <text evidence="2">The sequence shown here is derived from an EMBL/GenBank/DDBJ whole genome shotgun (WGS) entry which is preliminary data.</text>
</comment>
<dbReference type="InParanoid" id="A0A409YUZ1"/>
<reference evidence="2 3" key="1">
    <citation type="journal article" date="2018" name="Evol. Lett.">
        <title>Horizontal gene cluster transfer increased hallucinogenic mushroom diversity.</title>
        <authorList>
            <person name="Reynolds H.T."/>
            <person name="Vijayakumar V."/>
            <person name="Gluck-Thaler E."/>
            <person name="Korotkin H.B."/>
            <person name="Matheny P.B."/>
            <person name="Slot J.C."/>
        </authorList>
    </citation>
    <scope>NUCLEOTIDE SEQUENCE [LARGE SCALE GENOMIC DNA]</scope>
    <source>
        <strain evidence="2 3">SRW20</strain>
    </source>
</reference>
<dbReference type="EMBL" id="NHYE01000243">
    <property type="protein sequence ID" value="PPR06822.1"/>
    <property type="molecule type" value="Genomic_DNA"/>
</dbReference>
<dbReference type="InterPro" id="IPR041800">
    <property type="entry name" value="ASCC2_CUE"/>
</dbReference>
<dbReference type="SUPFAM" id="SSF46934">
    <property type="entry name" value="UBA-like"/>
    <property type="match status" value="1"/>
</dbReference>
<feature type="compositionally biased region" description="Polar residues" evidence="1">
    <location>
        <begin position="11"/>
        <end position="22"/>
    </location>
</feature>
<name>A0A409YUZ1_9AGAR</name>
<feature type="region of interest" description="Disordered" evidence="1">
    <location>
        <begin position="390"/>
        <end position="422"/>
    </location>
</feature>
<evidence type="ECO:0008006" key="4">
    <source>
        <dbReference type="Google" id="ProtNLM"/>
    </source>
</evidence>
<feature type="region of interest" description="Disordered" evidence="1">
    <location>
        <begin position="1"/>
        <end position="22"/>
    </location>
</feature>
<evidence type="ECO:0000313" key="3">
    <source>
        <dbReference type="Proteomes" id="UP000284706"/>
    </source>
</evidence>
<dbReference type="InterPro" id="IPR052586">
    <property type="entry name" value="ASCC2"/>
</dbReference>
<feature type="compositionally biased region" description="Acidic residues" evidence="1">
    <location>
        <begin position="559"/>
        <end position="570"/>
    </location>
</feature>
<evidence type="ECO:0000313" key="2">
    <source>
        <dbReference type="EMBL" id="PPR06822.1"/>
    </source>
</evidence>
<dbReference type="Proteomes" id="UP000284706">
    <property type="component" value="Unassembled WGS sequence"/>
</dbReference>
<feature type="region of interest" description="Disordered" evidence="1">
    <location>
        <begin position="556"/>
        <end position="629"/>
    </location>
</feature>
<sequence length="783" mass="84175">MPSDVLRLPNYPSTQSRKSLSPSQLATLNQTIASALGTVLSLPPDKRDTSSTRNFLSTYSQDTAFQTLQNLIWRNESANSESFSFPSHSPKSPAEKTIRKRALQLAEKLSLSPPGLDLQTLLDLSIIYARSQPSQLHLVFQANFQSNGPSLVQLISNDLVPGFTALLSQQTPTSQGLYAQRKVAECIFAFERGAKGTPELIRPFAHDKTFLVAMASTYDVGLAAIASSYGGLSALNAGISAQDREADDWERIWVETKVALLDTFHIILSTLLDDLASCPPGPRLAAEAERTFDIVFALLEAPSSSSPASPDAPPTPFLNQTLLADYQHSYSLSKTLATALKNAQEKDARLDLLESTLQALDSSSAAEGDKSRSAGALKILLRSSGIQPGIDNLGNRGTRGIPATNAADPKGKGKGPAGPSPLSTILSDPDLDIKATQVLDILPDTPVDYVKLLLAHDRYGRNPEKVIEALLEGTAIDQEELERDFERSAEIDVGGDGGGTIVPPKPTYSVEQRRNVFDDEQLDASRLTFGKKNAGDEVLRDRSFMEQMKAEILRRAEMLSDDEEEAEEDAATSKGKGKAKETSGVSAALDLGPDDEEDIVPIRLGGDGEDTDEEGGEDEEEEEEVRSPETIIELAYLRDPKVFERDAATRRSKARAELKAQTGWGDEQIEGWKVMLDRTPGRKEKLEEKHAFRGNEKGLAVHPGGGDAPRRGRGRGGPRGRGGGRGGGSGGGRGGGPSAGGGESSARERAFKDKHKASRANHNRKRGHDKKMARAGAGAGPST</sequence>
<dbReference type="Gene3D" id="1.10.8.10">
    <property type="entry name" value="DNA helicase RuvA subunit, C-terminal domain"/>
    <property type="match status" value="1"/>
</dbReference>
<protein>
    <recommendedName>
        <fullName evidence="4">CUE domain-containing protein</fullName>
    </recommendedName>
</protein>
<dbReference type="CDD" id="cd14364">
    <property type="entry name" value="CUE_ASCC2"/>
    <property type="match status" value="1"/>
</dbReference>
<dbReference type="AlphaFoldDB" id="A0A409YUZ1"/>
<feature type="compositionally biased region" description="Gly residues" evidence="1">
    <location>
        <begin position="719"/>
        <end position="743"/>
    </location>
</feature>
<accession>A0A409YUZ1</accession>
<feature type="region of interest" description="Disordered" evidence="1">
    <location>
        <begin position="677"/>
        <end position="783"/>
    </location>
</feature>
<evidence type="ECO:0000256" key="1">
    <source>
        <dbReference type="SAM" id="MobiDB-lite"/>
    </source>
</evidence>
<gene>
    <name evidence="2" type="ORF">CVT26_003848</name>
</gene>